<feature type="domain" description="BZIP" evidence="6">
    <location>
        <begin position="181"/>
        <end position="244"/>
    </location>
</feature>
<feature type="compositionally biased region" description="Basic and acidic residues" evidence="5">
    <location>
        <begin position="161"/>
        <end position="177"/>
    </location>
</feature>
<evidence type="ECO:0000256" key="2">
    <source>
        <dbReference type="ARBA" id="ARBA00023015"/>
    </source>
</evidence>
<dbReference type="PROSITE" id="PS00036">
    <property type="entry name" value="BZIP_BASIC"/>
    <property type="match status" value="1"/>
</dbReference>
<evidence type="ECO:0000313" key="8">
    <source>
        <dbReference type="Proteomes" id="UP000078397"/>
    </source>
</evidence>
<dbReference type="GeneID" id="28849500"/>
<feature type="compositionally biased region" description="Basic residues" evidence="5">
    <location>
        <begin position="120"/>
        <end position="130"/>
    </location>
</feature>
<evidence type="ECO:0000259" key="6">
    <source>
        <dbReference type="PROSITE" id="PS50217"/>
    </source>
</evidence>
<dbReference type="Pfam" id="PF00170">
    <property type="entry name" value="bZIP_1"/>
    <property type="match status" value="1"/>
</dbReference>
<keyword evidence="3" id="KW-0804">Transcription</keyword>
<feature type="region of interest" description="Disordered" evidence="5">
    <location>
        <begin position="37"/>
        <end position="210"/>
    </location>
</feature>
<protein>
    <submittedName>
        <fullName evidence="7">Transcription factor ATF2</fullName>
    </submittedName>
</protein>
<dbReference type="KEGG" id="pchm:VFPPC_06479"/>
<accession>A0A179FJD5</accession>
<dbReference type="RefSeq" id="XP_018142685.1">
    <property type="nucleotide sequence ID" value="XM_018285506.1"/>
</dbReference>
<dbReference type="CDD" id="cd14687">
    <property type="entry name" value="bZIP_ATF2"/>
    <property type="match status" value="1"/>
</dbReference>
<keyword evidence="2" id="KW-0805">Transcription regulation</keyword>
<proteinExistence type="predicted"/>
<evidence type="ECO:0000256" key="4">
    <source>
        <dbReference type="ARBA" id="ARBA00023242"/>
    </source>
</evidence>
<feature type="compositionally biased region" description="Polar residues" evidence="5">
    <location>
        <begin position="96"/>
        <end position="115"/>
    </location>
</feature>
<dbReference type="PROSITE" id="PS50217">
    <property type="entry name" value="BZIP"/>
    <property type="match status" value="1"/>
</dbReference>
<dbReference type="SUPFAM" id="SSF57959">
    <property type="entry name" value="Leucine zipper domain"/>
    <property type="match status" value="1"/>
</dbReference>
<dbReference type="InterPro" id="IPR004827">
    <property type="entry name" value="bZIP"/>
</dbReference>
<feature type="compositionally biased region" description="Low complexity" evidence="5">
    <location>
        <begin position="134"/>
        <end position="143"/>
    </location>
</feature>
<gene>
    <name evidence="7" type="ORF">VFPPC_06479</name>
</gene>
<feature type="compositionally biased region" description="Low complexity" evidence="5">
    <location>
        <begin position="282"/>
        <end position="296"/>
    </location>
</feature>
<evidence type="ECO:0000256" key="1">
    <source>
        <dbReference type="ARBA" id="ARBA00004123"/>
    </source>
</evidence>
<dbReference type="STRING" id="1380566.A0A179FJD5"/>
<dbReference type="InterPro" id="IPR046347">
    <property type="entry name" value="bZIP_sf"/>
</dbReference>
<dbReference type="PANTHER" id="PTHR19304">
    <property type="entry name" value="CYCLIC-AMP RESPONSE ELEMENT BINDING PROTEIN"/>
    <property type="match status" value="1"/>
</dbReference>
<sequence length="331" mass="36350">MSTADFLIGQMAGENEIDPVLFDPAHRSFTRSPQANFFDDGTTHTLPYPLSGLPGGPKSQPAPFENQLGGLKGNLYPFSNGCQYPPTALDPVVDTSGASSNIKGQGTDSQTLSPDDTSKKSHKPSKKASKKTTETTTKSSKQKPSAETKTSTAPKTRKQPKREAAKSKTQPTEEPKEKKSRNRRQRSLERNRVAASKCRKRKKQWTDNLEQKKSGLESIHNELQAEYMQLLQESSQLKNFLIGHSGCQDPNIDVWIKNEASKFVRNLHMTNRVNSVYSVPSLDGNGSTSLNSSSASPVTGMSQMSPDLENEGLDSDEYSDEGDAFDGDFED</sequence>
<dbReference type="EMBL" id="LSBJ02000005">
    <property type="protein sequence ID" value="OAQ65371.1"/>
    <property type="molecule type" value="Genomic_DNA"/>
</dbReference>
<name>A0A179FJD5_METCM</name>
<organism evidence="7 8">
    <name type="scientific">Pochonia chlamydosporia 170</name>
    <dbReference type="NCBI Taxonomy" id="1380566"/>
    <lineage>
        <taxon>Eukaryota</taxon>
        <taxon>Fungi</taxon>
        <taxon>Dikarya</taxon>
        <taxon>Ascomycota</taxon>
        <taxon>Pezizomycotina</taxon>
        <taxon>Sordariomycetes</taxon>
        <taxon>Hypocreomycetidae</taxon>
        <taxon>Hypocreales</taxon>
        <taxon>Clavicipitaceae</taxon>
        <taxon>Pochonia</taxon>
    </lineage>
</organism>
<dbReference type="InterPro" id="IPR051027">
    <property type="entry name" value="bZIP_transcription_factors"/>
</dbReference>
<evidence type="ECO:0000313" key="7">
    <source>
        <dbReference type="EMBL" id="OAQ65371.1"/>
    </source>
</evidence>
<comment type="subcellular location">
    <subcellularLocation>
        <location evidence="1">Nucleus</location>
    </subcellularLocation>
</comment>
<dbReference type="OrthoDB" id="295274at2759"/>
<feature type="compositionally biased region" description="Acidic residues" evidence="5">
    <location>
        <begin position="308"/>
        <end position="331"/>
    </location>
</feature>
<comment type="caution">
    <text evidence="7">The sequence shown here is derived from an EMBL/GenBank/DDBJ whole genome shotgun (WGS) entry which is preliminary data.</text>
</comment>
<dbReference type="Proteomes" id="UP000078397">
    <property type="component" value="Unassembled WGS sequence"/>
</dbReference>
<evidence type="ECO:0000256" key="3">
    <source>
        <dbReference type="ARBA" id="ARBA00023163"/>
    </source>
</evidence>
<evidence type="ECO:0000256" key="5">
    <source>
        <dbReference type="SAM" id="MobiDB-lite"/>
    </source>
</evidence>
<keyword evidence="8" id="KW-1185">Reference proteome</keyword>
<feature type="compositionally biased region" description="Polar residues" evidence="5">
    <location>
        <begin position="145"/>
        <end position="154"/>
    </location>
</feature>
<dbReference type="Gene3D" id="1.20.5.170">
    <property type="match status" value="1"/>
</dbReference>
<dbReference type="SMART" id="SM00338">
    <property type="entry name" value="BRLZ"/>
    <property type="match status" value="1"/>
</dbReference>
<dbReference type="AlphaFoldDB" id="A0A179FJD5"/>
<keyword evidence="4" id="KW-0539">Nucleus</keyword>
<reference evidence="7 8" key="1">
    <citation type="journal article" date="2016" name="PLoS Pathog.">
        <title>Biosynthesis of antibiotic leucinostatins in bio-control fungus Purpureocillium lilacinum and their inhibition on phytophthora revealed by genome mining.</title>
        <authorList>
            <person name="Wang G."/>
            <person name="Liu Z."/>
            <person name="Lin R."/>
            <person name="Li E."/>
            <person name="Mao Z."/>
            <person name="Ling J."/>
            <person name="Yang Y."/>
            <person name="Yin W.B."/>
            <person name="Xie B."/>
        </authorList>
    </citation>
    <scope>NUCLEOTIDE SEQUENCE [LARGE SCALE GENOMIC DNA]</scope>
    <source>
        <strain evidence="7">170</strain>
    </source>
</reference>
<dbReference type="GO" id="GO:0005634">
    <property type="term" value="C:nucleus"/>
    <property type="evidence" value="ECO:0007669"/>
    <property type="project" value="UniProtKB-SubCell"/>
</dbReference>
<dbReference type="GO" id="GO:0003700">
    <property type="term" value="F:DNA-binding transcription factor activity"/>
    <property type="evidence" value="ECO:0007669"/>
    <property type="project" value="InterPro"/>
</dbReference>
<feature type="region of interest" description="Disordered" evidence="5">
    <location>
        <begin position="282"/>
        <end position="331"/>
    </location>
</feature>